<dbReference type="Gene3D" id="1.20.120.450">
    <property type="entry name" value="dinb family like domain"/>
    <property type="match status" value="1"/>
</dbReference>
<dbReference type="KEGG" id="vie:OL234_03530"/>
<dbReference type="PIRSF" id="PIRSF031551">
    <property type="entry name" value="DUF1706"/>
    <property type="match status" value="1"/>
</dbReference>
<accession>A0AAF0I8B6</accession>
<dbReference type="AlphaFoldDB" id="A0AAF0I8B6"/>
<name>A0AAF0I8B6_9ENTE</name>
<dbReference type="PANTHER" id="PTHR40658:SF4">
    <property type="entry name" value="HYPOTHETICAL CYTOSOLIC PROTEIN"/>
    <property type="match status" value="1"/>
</dbReference>
<gene>
    <name evidence="1" type="ORF">OL234_03530</name>
</gene>
<proteinExistence type="predicted"/>
<dbReference type="RefSeq" id="WP_275469793.1">
    <property type="nucleotide sequence ID" value="NZ_CP110232.1"/>
</dbReference>
<keyword evidence="2" id="KW-1185">Reference proteome</keyword>
<reference evidence="1" key="1">
    <citation type="submission" date="2022-10" db="EMBL/GenBank/DDBJ databases">
        <title>Vagococcus sp. isolated from poultry meat.</title>
        <authorList>
            <person name="Johansson P."/>
            <person name="Bjorkroth J."/>
        </authorList>
    </citation>
    <scope>NUCLEOTIDE SEQUENCE</scope>
    <source>
        <strain evidence="1">STAA11</strain>
    </source>
</reference>
<dbReference type="InterPro" id="IPR034660">
    <property type="entry name" value="DinB/YfiT-like"/>
</dbReference>
<dbReference type="SUPFAM" id="SSF109854">
    <property type="entry name" value="DinB/YfiT-like putative metalloenzymes"/>
    <property type="match status" value="1"/>
</dbReference>
<evidence type="ECO:0000313" key="2">
    <source>
        <dbReference type="Proteomes" id="UP001179647"/>
    </source>
</evidence>
<protein>
    <submittedName>
        <fullName evidence="1">ClbS/DfsB family four-helix bundle protein</fullName>
    </submittedName>
</protein>
<sequence>MARPEDKESLLALSAENFTKLMAMIENMPVEMKEGSFPFNDRDKNVRDVLGHLHDWHLMFFDWYKDGMAGVKPTMPKSGYTWKTLPALNQQIWESYQMMSLEESQSLLIKSHKRVMALIESHSDYELFTKKYYKWTNTTSLGAYFISATSSHYDWAFKKLSKYQRAMR</sequence>
<dbReference type="EMBL" id="CP110232">
    <property type="protein sequence ID" value="WEG73994.1"/>
    <property type="molecule type" value="Genomic_DNA"/>
</dbReference>
<evidence type="ECO:0000313" key="1">
    <source>
        <dbReference type="EMBL" id="WEG73994.1"/>
    </source>
</evidence>
<dbReference type="Pfam" id="PF08020">
    <property type="entry name" value="DUF1706"/>
    <property type="match status" value="1"/>
</dbReference>
<dbReference type="Proteomes" id="UP001179647">
    <property type="component" value="Chromosome"/>
</dbReference>
<organism evidence="1 2">
    <name type="scientific">Vagococcus intermedius</name>
    <dbReference type="NCBI Taxonomy" id="2991418"/>
    <lineage>
        <taxon>Bacteria</taxon>
        <taxon>Bacillati</taxon>
        <taxon>Bacillota</taxon>
        <taxon>Bacilli</taxon>
        <taxon>Lactobacillales</taxon>
        <taxon>Enterococcaceae</taxon>
        <taxon>Vagococcus</taxon>
    </lineage>
</organism>
<dbReference type="InterPro" id="IPR012550">
    <property type="entry name" value="DUF1706"/>
</dbReference>
<dbReference type="PANTHER" id="PTHR40658">
    <property type="match status" value="1"/>
</dbReference>